<dbReference type="InterPro" id="IPR038332">
    <property type="entry name" value="PPE_sf"/>
</dbReference>
<evidence type="ECO:0000313" key="4">
    <source>
        <dbReference type="Proteomes" id="UP001141650"/>
    </source>
</evidence>
<dbReference type="EMBL" id="JACKVH010000005">
    <property type="protein sequence ID" value="MCV7377395.1"/>
    <property type="molecule type" value="Genomic_DNA"/>
</dbReference>
<proteinExistence type="inferred from homology"/>
<evidence type="ECO:0000256" key="1">
    <source>
        <dbReference type="ARBA" id="ARBA00010652"/>
    </source>
</evidence>
<dbReference type="Gene3D" id="1.20.1260.20">
    <property type="entry name" value="PPE superfamily"/>
    <property type="match status" value="1"/>
</dbReference>
<evidence type="ECO:0000259" key="2">
    <source>
        <dbReference type="Pfam" id="PF00823"/>
    </source>
</evidence>
<protein>
    <submittedName>
        <fullName evidence="3">PPE family protein</fullName>
    </submittedName>
</protein>
<dbReference type="PANTHER" id="PTHR46766">
    <property type="entry name" value="GLUTAMINE-RICH PROTEIN 2"/>
    <property type="match status" value="1"/>
</dbReference>
<reference evidence="3" key="2">
    <citation type="journal article" date="2022" name="BMC Genomics">
        <title>Comparative genome analysis of mycobacteria focusing on tRNA and non-coding RNA.</title>
        <authorList>
            <person name="Behra P.R.K."/>
            <person name="Pettersson B.M.F."/>
            <person name="Ramesh M."/>
            <person name="Das S."/>
            <person name="Dasgupta S."/>
            <person name="Kirsebom L.A."/>
        </authorList>
    </citation>
    <scope>NUCLEOTIDE SEQUENCE</scope>
    <source>
        <strain evidence="3">CCUG 55640</strain>
    </source>
</reference>
<comment type="similarity">
    <text evidence="1">Belongs to the mycobacterial PPE family.</text>
</comment>
<dbReference type="FunFam" id="1.20.1260.20:FF:000001">
    <property type="entry name" value="PPE family protein PPE41"/>
    <property type="match status" value="1"/>
</dbReference>
<gene>
    <name evidence="3" type="ORF">H7K38_01830</name>
</gene>
<reference evidence="3" key="1">
    <citation type="submission" date="2020-07" db="EMBL/GenBank/DDBJ databases">
        <authorList>
            <person name="Pettersson B.M.F."/>
            <person name="Behra P.R.K."/>
            <person name="Ramesh M."/>
            <person name="Das S."/>
            <person name="Dasgupta S."/>
            <person name="Kirsebom L.A."/>
        </authorList>
    </citation>
    <scope>NUCLEOTIDE SEQUENCE</scope>
    <source>
        <strain evidence="3">CCUG 55640</strain>
    </source>
</reference>
<comment type="caution">
    <text evidence="3">The sequence shown here is derived from an EMBL/GenBank/DDBJ whole genome shotgun (WGS) entry which is preliminary data.</text>
</comment>
<dbReference type="Proteomes" id="UP001141650">
    <property type="component" value="Unassembled WGS sequence"/>
</dbReference>
<sequence>MNFSVLAPEINSARMFAGAGSAPMLNAAAAWDALASELGSAASSFSSVTSGLTDQAWQGPASAAMTGVAARYAGWLSTAATQATGAAGQARAAAGAFEAARAATVHPLQVAANRTGLVQLVMSNVFGQNAPAIAAAEAEYEQMWAQDVAAMVGYHAGASAAAAQLPDWQQAVHGLATRLAAALSLSPVTNPVPGDPDLMSQTSGFAGLVSSTSLADPDDNNFVATNLTTPLFSAMATSGFEPTLGLGAPGQTILTFQSPVAPFLNSSIALPVTDPLAPLFTALLPLGF</sequence>
<organism evidence="3 4">
    <name type="scientific">Mycobacterium alsense</name>
    <dbReference type="NCBI Taxonomy" id="324058"/>
    <lineage>
        <taxon>Bacteria</taxon>
        <taxon>Bacillati</taxon>
        <taxon>Actinomycetota</taxon>
        <taxon>Actinomycetes</taxon>
        <taxon>Mycobacteriales</taxon>
        <taxon>Mycobacteriaceae</taxon>
        <taxon>Mycobacterium</taxon>
    </lineage>
</organism>
<dbReference type="GO" id="GO:0052572">
    <property type="term" value="P:response to host immune response"/>
    <property type="evidence" value="ECO:0007669"/>
    <property type="project" value="TreeGrafter"/>
</dbReference>
<dbReference type="AlphaFoldDB" id="A0AA42BWI1"/>
<accession>A0AA42BWI1</accession>
<name>A0AA42BWI1_9MYCO</name>
<dbReference type="PANTHER" id="PTHR46766:SF1">
    <property type="entry name" value="GLUTAMINE-RICH PROTEIN 2"/>
    <property type="match status" value="1"/>
</dbReference>
<dbReference type="InterPro" id="IPR000030">
    <property type="entry name" value="PPE_dom"/>
</dbReference>
<feature type="domain" description="PPE" evidence="2">
    <location>
        <begin position="2"/>
        <end position="166"/>
    </location>
</feature>
<evidence type="ECO:0000313" key="3">
    <source>
        <dbReference type="EMBL" id="MCV7377395.1"/>
    </source>
</evidence>
<dbReference type="SUPFAM" id="SSF140459">
    <property type="entry name" value="PE/PPE dimer-like"/>
    <property type="match status" value="1"/>
</dbReference>
<dbReference type="Pfam" id="PF00823">
    <property type="entry name" value="PPE"/>
    <property type="match status" value="1"/>
</dbReference>